<organism evidence="2 3">
    <name type="scientific">Iris pallida</name>
    <name type="common">Sweet iris</name>
    <dbReference type="NCBI Taxonomy" id="29817"/>
    <lineage>
        <taxon>Eukaryota</taxon>
        <taxon>Viridiplantae</taxon>
        <taxon>Streptophyta</taxon>
        <taxon>Embryophyta</taxon>
        <taxon>Tracheophyta</taxon>
        <taxon>Spermatophyta</taxon>
        <taxon>Magnoliopsida</taxon>
        <taxon>Liliopsida</taxon>
        <taxon>Asparagales</taxon>
        <taxon>Iridaceae</taxon>
        <taxon>Iridoideae</taxon>
        <taxon>Irideae</taxon>
        <taxon>Iris</taxon>
    </lineage>
</organism>
<keyword evidence="3" id="KW-1185">Reference proteome</keyword>
<dbReference type="EMBL" id="JANAVB010020999">
    <property type="protein sequence ID" value="KAJ6826429.1"/>
    <property type="molecule type" value="Genomic_DNA"/>
</dbReference>
<evidence type="ECO:0000313" key="3">
    <source>
        <dbReference type="Proteomes" id="UP001140949"/>
    </source>
</evidence>
<comment type="caution">
    <text evidence="2">The sequence shown here is derived from an EMBL/GenBank/DDBJ whole genome shotgun (WGS) entry which is preliminary data.</text>
</comment>
<sequence length="37" mass="3983">MMVVGMPDSGEGGGARPGMTETEERKSDERGQSVERE</sequence>
<dbReference type="Proteomes" id="UP001140949">
    <property type="component" value="Unassembled WGS sequence"/>
</dbReference>
<dbReference type="AlphaFoldDB" id="A0AAX6GCK2"/>
<reference evidence="2" key="2">
    <citation type="submission" date="2023-04" db="EMBL/GenBank/DDBJ databases">
        <authorList>
            <person name="Bruccoleri R.E."/>
            <person name="Oakeley E.J."/>
            <person name="Faust A.-M."/>
            <person name="Dessus-Babus S."/>
            <person name="Altorfer M."/>
            <person name="Burckhardt D."/>
            <person name="Oertli M."/>
            <person name="Naumann U."/>
            <person name="Petersen F."/>
            <person name="Wong J."/>
        </authorList>
    </citation>
    <scope>NUCLEOTIDE SEQUENCE</scope>
    <source>
        <strain evidence="2">GSM-AAB239-AS_SAM_17_03QT</strain>
        <tissue evidence="2">Leaf</tissue>
    </source>
</reference>
<proteinExistence type="predicted"/>
<name>A0AAX6GCK2_IRIPA</name>
<gene>
    <name evidence="2" type="ORF">M6B38_373445</name>
</gene>
<accession>A0AAX6GCK2</accession>
<feature type="compositionally biased region" description="Basic and acidic residues" evidence="1">
    <location>
        <begin position="22"/>
        <end position="37"/>
    </location>
</feature>
<reference evidence="2" key="1">
    <citation type="journal article" date="2023" name="GigaByte">
        <title>Genome assembly of the bearded iris, Iris pallida Lam.</title>
        <authorList>
            <person name="Bruccoleri R.E."/>
            <person name="Oakeley E.J."/>
            <person name="Faust A.M.E."/>
            <person name="Altorfer M."/>
            <person name="Dessus-Babus S."/>
            <person name="Burckhardt D."/>
            <person name="Oertli M."/>
            <person name="Naumann U."/>
            <person name="Petersen F."/>
            <person name="Wong J."/>
        </authorList>
    </citation>
    <scope>NUCLEOTIDE SEQUENCE</scope>
    <source>
        <strain evidence="2">GSM-AAB239-AS_SAM_17_03QT</strain>
    </source>
</reference>
<feature type="region of interest" description="Disordered" evidence="1">
    <location>
        <begin position="1"/>
        <end position="37"/>
    </location>
</feature>
<evidence type="ECO:0000256" key="1">
    <source>
        <dbReference type="SAM" id="MobiDB-lite"/>
    </source>
</evidence>
<evidence type="ECO:0000313" key="2">
    <source>
        <dbReference type="EMBL" id="KAJ6826429.1"/>
    </source>
</evidence>
<protein>
    <submittedName>
        <fullName evidence="2">Uncharacterized protein</fullName>
    </submittedName>
</protein>